<organism evidence="3 4">
    <name type="scientific">Hymenobacter saemangeumensis</name>
    <dbReference type="NCBI Taxonomy" id="1084522"/>
    <lineage>
        <taxon>Bacteria</taxon>
        <taxon>Pseudomonadati</taxon>
        <taxon>Bacteroidota</taxon>
        <taxon>Cytophagia</taxon>
        <taxon>Cytophagales</taxon>
        <taxon>Hymenobacteraceae</taxon>
        <taxon>Hymenobacter</taxon>
    </lineage>
</organism>
<reference evidence="4" key="1">
    <citation type="journal article" date="2019" name="Int. J. Syst. Evol. Microbiol.">
        <title>The Global Catalogue of Microorganisms (GCM) 10K type strain sequencing project: providing services to taxonomists for standard genome sequencing and annotation.</title>
        <authorList>
            <consortium name="The Broad Institute Genomics Platform"/>
            <consortium name="The Broad Institute Genome Sequencing Center for Infectious Disease"/>
            <person name="Wu L."/>
            <person name="Ma J."/>
        </authorList>
    </citation>
    <scope>NUCLEOTIDE SEQUENCE [LARGE SCALE GENOMIC DNA]</scope>
    <source>
        <strain evidence="4">JCM 17923</strain>
    </source>
</reference>
<feature type="domain" description="Amine oxidase" evidence="2">
    <location>
        <begin position="91"/>
        <end position="341"/>
    </location>
</feature>
<feature type="domain" description="Amine oxidase" evidence="2">
    <location>
        <begin position="2"/>
        <end position="68"/>
    </location>
</feature>
<evidence type="ECO:0000256" key="1">
    <source>
        <dbReference type="ARBA" id="ARBA00005995"/>
    </source>
</evidence>
<evidence type="ECO:0000313" key="4">
    <source>
        <dbReference type="Proteomes" id="UP001501153"/>
    </source>
</evidence>
<accession>A0ABP8I1L2</accession>
<evidence type="ECO:0000313" key="3">
    <source>
        <dbReference type="EMBL" id="GAA4349455.1"/>
    </source>
</evidence>
<comment type="similarity">
    <text evidence="1">Belongs to the flavin monoamine oxidase family.</text>
</comment>
<dbReference type="EMBL" id="BAABGZ010000010">
    <property type="protein sequence ID" value="GAA4349455.1"/>
    <property type="molecule type" value="Genomic_DNA"/>
</dbReference>
<sequence>MLLEAGLSVLVLEARPRVGGRTLAVPALPGRPGAGWIDLGATWGWAHHPFLMQLLRELAITPYEQPSVGATAYETAEGVHRLPHPAGSAGYLRLGGGAAMLCRTLAAGLPAGALQLNVRVTQLRRLADGQGIEVQAQQGQSSRAYVARAVVLALPPRLAAHRLTFEPELPASLRHTLHSVPTWMSHAMKSVVVYAEPFWRAQGWSGFAISQPGPLIEIHDASPVEGEVGALFGFFAAPHLLRMATASEREAAVRQQLGRLFGPQAAAPLAYHEWDWSLDPHTSVPGDEQPPMAVPLQGPALLRQPAWGGALHWAGAETSISEWGRLDGAVESGRYAAAQVLRQLAGKA</sequence>
<dbReference type="InterPro" id="IPR050703">
    <property type="entry name" value="Flavin_MAO"/>
</dbReference>
<proteinExistence type="inferred from homology"/>
<dbReference type="InterPro" id="IPR002937">
    <property type="entry name" value="Amino_oxidase"/>
</dbReference>
<gene>
    <name evidence="3" type="ORF">GCM10023185_06220</name>
</gene>
<keyword evidence="4" id="KW-1185">Reference proteome</keyword>
<dbReference type="PANTHER" id="PTHR43563">
    <property type="entry name" value="AMINE OXIDASE"/>
    <property type="match status" value="1"/>
</dbReference>
<dbReference type="Gene3D" id="3.50.50.60">
    <property type="entry name" value="FAD/NAD(P)-binding domain"/>
    <property type="match status" value="2"/>
</dbReference>
<dbReference type="PANTHER" id="PTHR43563:SF1">
    <property type="entry name" value="AMINE OXIDASE [FLAVIN-CONTAINING] B"/>
    <property type="match status" value="1"/>
</dbReference>
<protein>
    <submittedName>
        <fullName evidence="3">FAD-dependent oxidoreductase</fullName>
    </submittedName>
</protein>
<dbReference type="InterPro" id="IPR036188">
    <property type="entry name" value="FAD/NAD-bd_sf"/>
</dbReference>
<comment type="caution">
    <text evidence="3">The sequence shown here is derived from an EMBL/GenBank/DDBJ whole genome shotgun (WGS) entry which is preliminary data.</text>
</comment>
<dbReference type="SUPFAM" id="SSF51905">
    <property type="entry name" value="FAD/NAD(P)-binding domain"/>
    <property type="match status" value="1"/>
</dbReference>
<dbReference type="Proteomes" id="UP001501153">
    <property type="component" value="Unassembled WGS sequence"/>
</dbReference>
<name>A0ABP8I1L2_9BACT</name>
<dbReference type="Pfam" id="PF01593">
    <property type="entry name" value="Amino_oxidase"/>
    <property type="match status" value="2"/>
</dbReference>
<evidence type="ECO:0000259" key="2">
    <source>
        <dbReference type="Pfam" id="PF01593"/>
    </source>
</evidence>
<dbReference type="SUPFAM" id="SSF54373">
    <property type="entry name" value="FAD-linked reductases, C-terminal domain"/>
    <property type="match status" value="1"/>
</dbReference>